<protein>
    <recommendedName>
        <fullName evidence="1">Reverse transcriptase zinc-binding domain-containing protein</fullName>
    </recommendedName>
</protein>
<sequence>MVARITSWTAKKLSYAGRAQLIQTVLFSIQAYWSQLFAIPSKVLNTIEAYCRSYLWSGTNTITRKALLAWEKVCTPKSVGGLGLINMRLWNRAAITKASWDIEHKCDRLWIRWLHAYYIKNQQFCLMAIPQQAGWMVRKLFEARDTLPLIQYNTVGSLIKQIYLQLMGNNEKISWKTLRFGNNARPKAQFIVWLQMQGRLLTVDRIASWAVNVDHECKLCNSQGETRNHIFMECPYSVKVWEGVLKWMKVPSFRTTKWEQLEKWIIQKAKGKSQKAQVFKMTYTEWVHTIWIERNQHRFEERSRSAEQLVREIAYVCHIRAPTRIKEMVRQFVVS</sequence>
<organism evidence="2 3">
    <name type="scientific">Nicotiana tabacum</name>
    <name type="common">Common tobacco</name>
    <dbReference type="NCBI Taxonomy" id="4097"/>
    <lineage>
        <taxon>Eukaryota</taxon>
        <taxon>Viridiplantae</taxon>
        <taxon>Streptophyta</taxon>
        <taxon>Embryophyta</taxon>
        <taxon>Tracheophyta</taxon>
        <taxon>Spermatophyta</taxon>
        <taxon>Magnoliopsida</taxon>
        <taxon>eudicotyledons</taxon>
        <taxon>Gunneridae</taxon>
        <taxon>Pentapetalae</taxon>
        <taxon>asterids</taxon>
        <taxon>lamiids</taxon>
        <taxon>Solanales</taxon>
        <taxon>Solanaceae</taxon>
        <taxon>Nicotianoideae</taxon>
        <taxon>Nicotianeae</taxon>
        <taxon>Nicotiana</taxon>
    </lineage>
</organism>
<dbReference type="STRING" id="4097.A0A1S4D7H7"/>
<dbReference type="Proteomes" id="UP000790787">
    <property type="component" value="Chromosome 3"/>
</dbReference>
<dbReference type="OrthoDB" id="1244997at2759"/>
<dbReference type="KEGG" id="nta:107826746"/>
<gene>
    <name evidence="3" type="primary">LOC107826746</name>
</gene>
<dbReference type="AlphaFoldDB" id="A0A1S4D7H7"/>
<proteinExistence type="predicted"/>
<reference evidence="2" key="1">
    <citation type="journal article" date="2014" name="Nat. Commun.">
        <title>The tobacco genome sequence and its comparison with those of tomato and potato.</title>
        <authorList>
            <person name="Sierro N."/>
            <person name="Battey J.N."/>
            <person name="Ouadi S."/>
            <person name="Bakaher N."/>
            <person name="Bovet L."/>
            <person name="Willig A."/>
            <person name="Goepfert S."/>
            <person name="Peitsch M.C."/>
            <person name="Ivanov N.V."/>
        </authorList>
    </citation>
    <scope>NUCLEOTIDE SEQUENCE [LARGE SCALE GENOMIC DNA]</scope>
</reference>
<evidence type="ECO:0000313" key="3">
    <source>
        <dbReference type="RefSeq" id="XP_016509259.1"/>
    </source>
</evidence>
<accession>A0A1S4D7H7</accession>
<dbReference type="OMA" id="CHIRAPT"/>
<dbReference type="PANTHER" id="PTHR33116">
    <property type="entry name" value="REVERSE TRANSCRIPTASE ZINC-BINDING DOMAIN-CONTAINING PROTEIN-RELATED-RELATED"/>
    <property type="match status" value="1"/>
</dbReference>
<keyword evidence="2" id="KW-1185">Reference proteome</keyword>
<name>A0A1S4D7H7_TOBAC</name>
<dbReference type="Pfam" id="PF13966">
    <property type="entry name" value="zf-RVT"/>
    <property type="match status" value="1"/>
</dbReference>
<dbReference type="PANTHER" id="PTHR33116:SF66">
    <property type="entry name" value="REVERSE TRANSCRIPTASE ZINC-BINDING DOMAIN-CONTAINING PROTEIN"/>
    <property type="match status" value="1"/>
</dbReference>
<evidence type="ECO:0000259" key="1">
    <source>
        <dbReference type="Pfam" id="PF13966"/>
    </source>
</evidence>
<evidence type="ECO:0000313" key="2">
    <source>
        <dbReference type="Proteomes" id="UP000790787"/>
    </source>
</evidence>
<reference evidence="3" key="2">
    <citation type="submission" date="2025-08" db="UniProtKB">
        <authorList>
            <consortium name="RefSeq"/>
        </authorList>
    </citation>
    <scope>IDENTIFICATION</scope>
</reference>
<dbReference type="GeneID" id="107826746"/>
<dbReference type="RefSeq" id="XP_016509259.1">
    <property type="nucleotide sequence ID" value="XM_016653773.1"/>
</dbReference>
<dbReference type="InterPro" id="IPR026960">
    <property type="entry name" value="RVT-Znf"/>
</dbReference>
<dbReference type="PaxDb" id="4097-A0A1S4D7H7"/>